<keyword evidence="4 9" id="KW-0547">Nucleotide-binding</keyword>
<evidence type="ECO:0000256" key="9">
    <source>
        <dbReference type="PROSITE-ProRule" id="PRU10141"/>
    </source>
</evidence>
<feature type="transmembrane region" description="Helical" evidence="11">
    <location>
        <begin position="432"/>
        <end position="455"/>
    </location>
</feature>
<sequence>MEVYCTRPGCPHPQNYFPDLEDSALLKTVQQRYCKSCGMPLILSGRYLPVRLLGQGGFGAAFLARDRHTPAMRQCVAKLLQPSVTLTPAQLRIAQNLFEREAAVLEELGNEHPQIPSLLAFFELTVPSLQGGKNDQFFYLVQEFIDGENLEQELAVKSKFLESEIMVVLREILKVLDFVHSRGSIHRDIKPANIMRGKNGRLYLLDFGAVKQVTQSAGSGKASTGIYSLGYAPPEQMNGQEVYPATDLYALAVTCITLLSGLQPTELFDSYRNEWNWHSRVQISSRLREVLDRMLLSAPSQRFQSTAEVEAALKPGSQPPSQPPTVVVAPPQITTQPPLTHTSYPPTPQTSQPPTIIPGTPSGGLQASPRGAFSIWEVLSGAAFTGFEGGLLAIALTSLLPSPGLSMGLLGMIVGGLIYAQYRRSIEQTEMLIIGAGTLALLIFFPALRSAALAIYPGSPITGVLFVGWLAALGAIAATAIFRLIYKLLSNVF</sequence>
<dbReference type="EC" id="2.7.11.1" evidence="1"/>
<keyword evidence="11" id="KW-0812">Transmembrane</keyword>
<gene>
    <name evidence="13" type="ORF">CP500_014110</name>
</gene>
<evidence type="ECO:0000256" key="1">
    <source>
        <dbReference type="ARBA" id="ARBA00012513"/>
    </source>
</evidence>
<evidence type="ECO:0000256" key="3">
    <source>
        <dbReference type="ARBA" id="ARBA00022679"/>
    </source>
</evidence>
<evidence type="ECO:0000256" key="5">
    <source>
        <dbReference type="ARBA" id="ARBA00022777"/>
    </source>
</evidence>
<dbReference type="PANTHER" id="PTHR24363">
    <property type="entry name" value="SERINE/THREONINE PROTEIN KINASE"/>
    <property type="match status" value="1"/>
</dbReference>
<feature type="region of interest" description="Disordered" evidence="10">
    <location>
        <begin position="307"/>
        <end position="352"/>
    </location>
</feature>
<evidence type="ECO:0000256" key="7">
    <source>
        <dbReference type="ARBA" id="ARBA00047899"/>
    </source>
</evidence>
<evidence type="ECO:0000256" key="2">
    <source>
        <dbReference type="ARBA" id="ARBA00022527"/>
    </source>
</evidence>
<dbReference type="SUPFAM" id="SSF56112">
    <property type="entry name" value="Protein kinase-like (PK-like)"/>
    <property type="match status" value="1"/>
</dbReference>
<dbReference type="Gene3D" id="1.10.510.10">
    <property type="entry name" value="Transferase(Phosphotransferase) domain 1"/>
    <property type="match status" value="1"/>
</dbReference>
<dbReference type="PROSITE" id="PS00107">
    <property type="entry name" value="PROTEIN_KINASE_ATP"/>
    <property type="match status" value="1"/>
</dbReference>
<comment type="catalytic activity">
    <reaction evidence="7">
        <text>L-threonyl-[protein] + ATP = O-phospho-L-threonyl-[protein] + ADP + H(+)</text>
        <dbReference type="Rhea" id="RHEA:46608"/>
        <dbReference type="Rhea" id="RHEA-COMP:11060"/>
        <dbReference type="Rhea" id="RHEA-COMP:11605"/>
        <dbReference type="ChEBI" id="CHEBI:15378"/>
        <dbReference type="ChEBI" id="CHEBI:30013"/>
        <dbReference type="ChEBI" id="CHEBI:30616"/>
        <dbReference type="ChEBI" id="CHEBI:61977"/>
        <dbReference type="ChEBI" id="CHEBI:456216"/>
        <dbReference type="EC" id="2.7.11.1"/>
    </reaction>
</comment>
<evidence type="ECO:0000313" key="13">
    <source>
        <dbReference type="EMBL" id="PHX54798.1"/>
    </source>
</evidence>
<keyword evidence="14" id="KW-1185">Reference proteome</keyword>
<dbReference type="SMART" id="SM00220">
    <property type="entry name" value="S_TKc"/>
    <property type="match status" value="1"/>
</dbReference>
<dbReference type="InterPro" id="IPR011009">
    <property type="entry name" value="Kinase-like_dom_sf"/>
</dbReference>
<dbReference type="PROSITE" id="PS50011">
    <property type="entry name" value="PROTEIN_KINASE_DOM"/>
    <property type="match status" value="1"/>
</dbReference>
<comment type="catalytic activity">
    <reaction evidence="8">
        <text>L-seryl-[protein] + ATP = O-phospho-L-seryl-[protein] + ADP + H(+)</text>
        <dbReference type="Rhea" id="RHEA:17989"/>
        <dbReference type="Rhea" id="RHEA-COMP:9863"/>
        <dbReference type="Rhea" id="RHEA-COMP:11604"/>
        <dbReference type="ChEBI" id="CHEBI:15378"/>
        <dbReference type="ChEBI" id="CHEBI:29999"/>
        <dbReference type="ChEBI" id="CHEBI:30616"/>
        <dbReference type="ChEBI" id="CHEBI:83421"/>
        <dbReference type="ChEBI" id="CHEBI:456216"/>
        <dbReference type="EC" id="2.7.11.1"/>
    </reaction>
</comment>
<dbReference type="InterPro" id="IPR017441">
    <property type="entry name" value="Protein_kinase_ATP_BS"/>
</dbReference>
<dbReference type="AlphaFoldDB" id="A0A2G4EZ89"/>
<feature type="binding site" evidence="9">
    <location>
        <position position="78"/>
    </location>
    <ligand>
        <name>ATP</name>
        <dbReference type="ChEBI" id="CHEBI:30616"/>
    </ligand>
</feature>
<evidence type="ECO:0000256" key="4">
    <source>
        <dbReference type="ARBA" id="ARBA00022741"/>
    </source>
</evidence>
<dbReference type="EMBL" id="NXIB02000077">
    <property type="protein sequence ID" value="PHX54798.1"/>
    <property type="molecule type" value="Genomic_DNA"/>
</dbReference>
<dbReference type="OrthoDB" id="428645at2"/>
<dbReference type="CDD" id="cd14014">
    <property type="entry name" value="STKc_PknB_like"/>
    <property type="match status" value="1"/>
</dbReference>
<feature type="transmembrane region" description="Helical" evidence="11">
    <location>
        <begin position="402"/>
        <end position="420"/>
    </location>
</feature>
<dbReference type="GO" id="GO:0005524">
    <property type="term" value="F:ATP binding"/>
    <property type="evidence" value="ECO:0007669"/>
    <property type="project" value="UniProtKB-UniRule"/>
</dbReference>
<evidence type="ECO:0000256" key="11">
    <source>
        <dbReference type="SAM" id="Phobius"/>
    </source>
</evidence>
<dbReference type="InterPro" id="IPR000719">
    <property type="entry name" value="Prot_kinase_dom"/>
</dbReference>
<evidence type="ECO:0000259" key="12">
    <source>
        <dbReference type="PROSITE" id="PS50011"/>
    </source>
</evidence>
<dbReference type="Gene3D" id="3.30.200.20">
    <property type="entry name" value="Phosphorylase Kinase, domain 1"/>
    <property type="match status" value="1"/>
</dbReference>
<organism evidence="13 14">
    <name type="scientific">Tychonema bourrellyi FEM_GT703</name>
    <dbReference type="NCBI Taxonomy" id="2040638"/>
    <lineage>
        <taxon>Bacteria</taxon>
        <taxon>Bacillati</taxon>
        <taxon>Cyanobacteriota</taxon>
        <taxon>Cyanophyceae</taxon>
        <taxon>Oscillatoriophycideae</taxon>
        <taxon>Oscillatoriales</taxon>
        <taxon>Microcoleaceae</taxon>
        <taxon>Tychonema</taxon>
    </lineage>
</organism>
<keyword evidence="11" id="KW-1133">Transmembrane helix</keyword>
<accession>A0A2G4EZ89</accession>
<protein>
    <recommendedName>
        <fullName evidence="1">non-specific serine/threonine protein kinase</fullName>
        <ecNumber evidence="1">2.7.11.1</ecNumber>
    </recommendedName>
</protein>
<proteinExistence type="predicted"/>
<evidence type="ECO:0000256" key="6">
    <source>
        <dbReference type="ARBA" id="ARBA00022840"/>
    </source>
</evidence>
<evidence type="ECO:0000313" key="14">
    <source>
        <dbReference type="Proteomes" id="UP000226442"/>
    </source>
</evidence>
<dbReference type="RefSeq" id="WP_096829765.1">
    <property type="nucleotide sequence ID" value="NZ_NXIB02000077.1"/>
</dbReference>
<dbReference type="PANTHER" id="PTHR24363:SF0">
    <property type="entry name" value="SERINE_THREONINE KINASE LIKE DOMAIN CONTAINING 1"/>
    <property type="match status" value="1"/>
</dbReference>
<feature type="compositionally biased region" description="Low complexity" evidence="10">
    <location>
        <begin position="324"/>
        <end position="338"/>
    </location>
</feature>
<dbReference type="NCBIfam" id="NF045510">
    <property type="entry name" value="4Cys_prefix_kin"/>
    <property type="match status" value="1"/>
</dbReference>
<reference evidence="13" key="1">
    <citation type="submission" date="2017-10" db="EMBL/GenBank/DDBJ databases">
        <title>Draft genome sequence of the planktic cyanobacteria Tychonema bourrellyi isolated from alpine lentic freshwater.</title>
        <authorList>
            <person name="Tett A."/>
            <person name="Armanini F."/>
            <person name="Asnicar F."/>
            <person name="Boscaini A."/>
            <person name="Pasolli E."/>
            <person name="Zolfo M."/>
            <person name="Donati C."/>
            <person name="Salmaso N."/>
            <person name="Segata N."/>
        </authorList>
    </citation>
    <scope>NUCLEOTIDE SEQUENCE</scope>
    <source>
        <strain evidence="13">FEM_GT703</strain>
    </source>
</reference>
<dbReference type="Pfam" id="PF00069">
    <property type="entry name" value="Pkinase"/>
    <property type="match status" value="1"/>
</dbReference>
<keyword evidence="6 9" id="KW-0067">ATP-binding</keyword>
<keyword evidence="5 13" id="KW-0418">Kinase</keyword>
<feature type="domain" description="Protein kinase" evidence="12">
    <location>
        <begin position="47"/>
        <end position="326"/>
    </location>
</feature>
<name>A0A2G4EZ89_9CYAN</name>
<keyword evidence="2 13" id="KW-0723">Serine/threonine-protein kinase</keyword>
<keyword evidence="3" id="KW-0808">Transferase</keyword>
<evidence type="ECO:0000256" key="10">
    <source>
        <dbReference type="SAM" id="MobiDB-lite"/>
    </source>
</evidence>
<dbReference type="Proteomes" id="UP000226442">
    <property type="component" value="Unassembled WGS sequence"/>
</dbReference>
<keyword evidence="11" id="KW-0472">Membrane</keyword>
<feature type="transmembrane region" description="Helical" evidence="11">
    <location>
        <begin position="461"/>
        <end position="486"/>
    </location>
</feature>
<dbReference type="GO" id="GO:0004674">
    <property type="term" value="F:protein serine/threonine kinase activity"/>
    <property type="evidence" value="ECO:0007669"/>
    <property type="project" value="UniProtKB-KW"/>
</dbReference>
<comment type="caution">
    <text evidence="13">The sequence shown here is derived from an EMBL/GenBank/DDBJ whole genome shotgun (WGS) entry which is preliminary data.</text>
</comment>
<evidence type="ECO:0000256" key="8">
    <source>
        <dbReference type="ARBA" id="ARBA00048679"/>
    </source>
</evidence>